<name>A0A4Y9ZPA1_9AGAM</name>
<evidence type="ECO:0000256" key="1">
    <source>
        <dbReference type="SAM" id="MobiDB-lite"/>
    </source>
</evidence>
<dbReference type="EMBL" id="SFCI01001120">
    <property type="protein sequence ID" value="TFY76716.1"/>
    <property type="molecule type" value="Genomic_DNA"/>
</dbReference>
<dbReference type="Proteomes" id="UP000298061">
    <property type="component" value="Unassembled WGS sequence"/>
</dbReference>
<keyword evidence="3" id="KW-1185">Reference proteome</keyword>
<evidence type="ECO:0000313" key="3">
    <source>
        <dbReference type="Proteomes" id="UP000298061"/>
    </source>
</evidence>
<feature type="region of interest" description="Disordered" evidence="1">
    <location>
        <begin position="85"/>
        <end position="106"/>
    </location>
</feature>
<organism evidence="2 3">
    <name type="scientific">Hericium alpestre</name>
    <dbReference type="NCBI Taxonomy" id="135208"/>
    <lineage>
        <taxon>Eukaryota</taxon>
        <taxon>Fungi</taxon>
        <taxon>Dikarya</taxon>
        <taxon>Basidiomycota</taxon>
        <taxon>Agaricomycotina</taxon>
        <taxon>Agaricomycetes</taxon>
        <taxon>Russulales</taxon>
        <taxon>Hericiaceae</taxon>
        <taxon>Hericium</taxon>
    </lineage>
</organism>
<reference evidence="2 3" key="1">
    <citation type="submission" date="2019-02" db="EMBL/GenBank/DDBJ databases">
        <title>Genome sequencing of the rare red list fungi Hericium alpestre (H. flagellum).</title>
        <authorList>
            <person name="Buettner E."/>
            <person name="Kellner H."/>
        </authorList>
    </citation>
    <scope>NUCLEOTIDE SEQUENCE [LARGE SCALE GENOMIC DNA]</scope>
    <source>
        <strain evidence="2 3">DSM 108284</strain>
    </source>
</reference>
<dbReference type="AlphaFoldDB" id="A0A4Y9ZPA1"/>
<gene>
    <name evidence="2" type="ORF">EWM64_g7297</name>
</gene>
<protein>
    <submittedName>
        <fullName evidence="2">Uncharacterized protein</fullName>
    </submittedName>
</protein>
<proteinExistence type="predicted"/>
<sequence>MDLLKDDLDAIEQAVDTKMAIADLVKPATNDSKPNKGMHHLPEDTTTHGLLDDMTPFIDRMQGAATRIKGLQTRVLEVGRKLQEVDDQGQSLIQPADGNGASGAQA</sequence>
<comment type="caution">
    <text evidence="2">The sequence shown here is derived from an EMBL/GenBank/DDBJ whole genome shotgun (WGS) entry which is preliminary data.</text>
</comment>
<accession>A0A4Y9ZPA1</accession>
<feature type="region of interest" description="Disordered" evidence="1">
    <location>
        <begin position="27"/>
        <end position="48"/>
    </location>
</feature>
<evidence type="ECO:0000313" key="2">
    <source>
        <dbReference type="EMBL" id="TFY76716.1"/>
    </source>
</evidence>